<sequence>MPTTDTITTTKILNHKYGLIGDIFSYEELKFIYFENKVNQMNRKVYDNLYIFKSITMSADVSRRRIDFYFPFFFENTTNVCLYVNNKLLPPNSRLYMTEEEAKNVKIKSYKHDNMNNKILCSNVSSKIDCTKTNMIRPLINLVYRKINRKQKVRFWEKYEERKKKNVKDNNNSIDYNANVDVISLKNEQMEMRNLNGFNDKKKDIETMNNEEIHIEEKHRTTDNINYLKSCEVKQNTEKENHELIQKLNNYRNKKLEKKMNDSILSVNLCESVDSTTNRNDSYHANSSKYTEMLLNT</sequence>
<dbReference type="AlphaFoldDB" id="A0A024VBW9"/>
<organism evidence="1 2">
    <name type="scientific">Plasmodium falciparum Vietnam Oak-Knoll</name>
    <name type="common">FVO</name>
    <dbReference type="NCBI Taxonomy" id="1036723"/>
    <lineage>
        <taxon>Eukaryota</taxon>
        <taxon>Sar</taxon>
        <taxon>Alveolata</taxon>
        <taxon>Apicomplexa</taxon>
        <taxon>Aconoidasida</taxon>
        <taxon>Haemosporida</taxon>
        <taxon>Plasmodiidae</taxon>
        <taxon>Plasmodium</taxon>
        <taxon>Plasmodium (Laverania)</taxon>
    </lineage>
</organism>
<evidence type="ECO:0000313" key="1">
    <source>
        <dbReference type="EMBL" id="ETW19969.1"/>
    </source>
</evidence>
<reference evidence="1 2" key="1">
    <citation type="submission" date="2013-02" db="EMBL/GenBank/DDBJ databases">
        <title>The Genome Annotation of Plasmodium falciparum Vietnam Oak-Knoll (FVO).</title>
        <authorList>
            <consortium name="The Broad Institute Genome Sequencing Platform"/>
            <consortium name="The Broad Institute Genome Sequencing Center for Infectious Disease"/>
            <person name="Neafsey D."/>
            <person name="Hoffman S."/>
            <person name="Volkman S."/>
            <person name="Rosenthal P."/>
            <person name="Walker B."/>
            <person name="Young S.K."/>
            <person name="Zeng Q."/>
            <person name="Gargeya S."/>
            <person name="Fitzgerald M."/>
            <person name="Haas B."/>
            <person name="Abouelleil A."/>
            <person name="Allen A.W."/>
            <person name="Alvarado L."/>
            <person name="Arachchi H.M."/>
            <person name="Berlin A.M."/>
            <person name="Chapman S.B."/>
            <person name="Gainer-Dewar J."/>
            <person name="Goldberg J."/>
            <person name="Griggs A."/>
            <person name="Gujja S."/>
            <person name="Hansen M."/>
            <person name="Howarth C."/>
            <person name="Imamovic A."/>
            <person name="Ireland A."/>
            <person name="Larimer J."/>
            <person name="McCowan C."/>
            <person name="Murphy C."/>
            <person name="Pearson M."/>
            <person name="Poon T.W."/>
            <person name="Priest M."/>
            <person name="Roberts A."/>
            <person name="Saif S."/>
            <person name="Shea T."/>
            <person name="Sisk P."/>
            <person name="Sykes S."/>
            <person name="Wortman J."/>
            <person name="Nusbaum C."/>
            <person name="Birren B."/>
        </authorList>
    </citation>
    <scope>NUCLEOTIDE SEQUENCE [LARGE SCALE GENOMIC DNA]</scope>
    <source>
        <strain evidence="2">Vietnam Oak-Knoll (FVO)</strain>
    </source>
</reference>
<dbReference type="Proteomes" id="UP000030690">
    <property type="component" value="Unassembled WGS sequence"/>
</dbReference>
<accession>A0A024VBW9</accession>
<dbReference type="EMBL" id="KI925044">
    <property type="protein sequence ID" value="ETW19969.1"/>
    <property type="molecule type" value="Genomic_DNA"/>
</dbReference>
<reference evidence="1 2" key="2">
    <citation type="submission" date="2013-02" db="EMBL/GenBank/DDBJ databases">
        <title>The Genome Sequence of Plasmodium falciparum Vietnam Oak-Knoll (FVO).</title>
        <authorList>
            <consortium name="The Broad Institute Genome Sequencing Platform"/>
            <consortium name="The Broad Institute Genome Sequencing Center for Infectious Disease"/>
            <person name="Neafsey D."/>
            <person name="Cheeseman I."/>
            <person name="Volkman S."/>
            <person name="Adams J."/>
            <person name="Walker B."/>
            <person name="Young S.K."/>
            <person name="Zeng Q."/>
            <person name="Gargeya S."/>
            <person name="Fitzgerald M."/>
            <person name="Haas B."/>
            <person name="Abouelleil A."/>
            <person name="Alvarado L."/>
            <person name="Arachchi H.M."/>
            <person name="Berlin A.M."/>
            <person name="Chapman S.B."/>
            <person name="Dewar J."/>
            <person name="Goldberg J."/>
            <person name="Griggs A."/>
            <person name="Gujja S."/>
            <person name="Hansen M."/>
            <person name="Howarth C."/>
            <person name="Imamovic A."/>
            <person name="Larimer J."/>
            <person name="McCowan C."/>
            <person name="Murphy C."/>
            <person name="Neiman D."/>
            <person name="Pearson M."/>
            <person name="Priest M."/>
            <person name="Roberts A."/>
            <person name="Saif S."/>
            <person name="Shea T."/>
            <person name="Sisk P."/>
            <person name="Sykes S."/>
            <person name="Wortman J."/>
            <person name="Nusbaum C."/>
            <person name="Birren B."/>
        </authorList>
    </citation>
    <scope>NUCLEOTIDE SEQUENCE [LARGE SCALE GENOMIC DNA]</scope>
    <source>
        <strain evidence="2">Vietnam Oak-Knoll (FVO)</strain>
    </source>
</reference>
<feature type="non-terminal residue" evidence="1">
    <location>
        <position position="297"/>
    </location>
</feature>
<gene>
    <name evidence="1" type="ORF">PFFVO_01125</name>
</gene>
<name>A0A024VBW9_PLAFA</name>
<evidence type="ECO:0000313" key="2">
    <source>
        <dbReference type="Proteomes" id="UP000030690"/>
    </source>
</evidence>
<proteinExistence type="predicted"/>
<protein>
    <submittedName>
        <fullName evidence="1">Uncharacterized protein</fullName>
    </submittedName>
</protein>